<dbReference type="EMBL" id="CADEAL010000836">
    <property type="protein sequence ID" value="CAB1425823.1"/>
    <property type="molecule type" value="Genomic_DNA"/>
</dbReference>
<evidence type="ECO:0000313" key="1">
    <source>
        <dbReference type="EMBL" id="CAB1425823.1"/>
    </source>
</evidence>
<evidence type="ECO:0000313" key="2">
    <source>
        <dbReference type="Proteomes" id="UP001153269"/>
    </source>
</evidence>
<keyword evidence="2" id="KW-1185">Reference proteome</keyword>
<accession>A0A9N7YHG6</accession>
<dbReference type="AlphaFoldDB" id="A0A9N7YHG6"/>
<reference evidence="1" key="1">
    <citation type="submission" date="2020-03" db="EMBL/GenBank/DDBJ databases">
        <authorList>
            <person name="Weist P."/>
        </authorList>
    </citation>
    <scope>NUCLEOTIDE SEQUENCE</scope>
</reference>
<gene>
    <name evidence="1" type="ORF">PLEPLA_LOCUS13756</name>
</gene>
<proteinExistence type="predicted"/>
<organism evidence="1 2">
    <name type="scientific">Pleuronectes platessa</name>
    <name type="common">European plaice</name>
    <dbReference type="NCBI Taxonomy" id="8262"/>
    <lineage>
        <taxon>Eukaryota</taxon>
        <taxon>Metazoa</taxon>
        <taxon>Chordata</taxon>
        <taxon>Craniata</taxon>
        <taxon>Vertebrata</taxon>
        <taxon>Euteleostomi</taxon>
        <taxon>Actinopterygii</taxon>
        <taxon>Neopterygii</taxon>
        <taxon>Teleostei</taxon>
        <taxon>Neoteleostei</taxon>
        <taxon>Acanthomorphata</taxon>
        <taxon>Carangaria</taxon>
        <taxon>Pleuronectiformes</taxon>
        <taxon>Pleuronectoidei</taxon>
        <taxon>Pleuronectidae</taxon>
        <taxon>Pleuronectes</taxon>
    </lineage>
</organism>
<comment type="caution">
    <text evidence="1">The sequence shown here is derived from an EMBL/GenBank/DDBJ whole genome shotgun (WGS) entry which is preliminary data.</text>
</comment>
<sequence>MESLMGSSTPLWDTAGKEWAAGDRANYRRGAGSITSHSPGLAWNPSLIQHRTVPRRSRTGAADSSGAEVWFLLSSFPELCSLSRRRRRMTCGPGACVCDWSRTATDPAGPQIMTLEERAANYCARTFGCVIHRAADRTPAGGRAEDRNPDFITSISGKWKLQMSDQL</sequence>
<name>A0A9N7YHG6_PLEPL</name>
<protein>
    <submittedName>
        <fullName evidence="1">Uncharacterized protein</fullName>
    </submittedName>
</protein>
<dbReference type="Proteomes" id="UP001153269">
    <property type="component" value="Unassembled WGS sequence"/>
</dbReference>